<feature type="transmembrane region" description="Helical" evidence="6">
    <location>
        <begin position="145"/>
        <end position="165"/>
    </location>
</feature>
<evidence type="ECO:0000313" key="8">
    <source>
        <dbReference type="Proteomes" id="UP000182798"/>
    </source>
</evidence>
<keyword evidence="3 6" id="KW-0812">Transmembrane</keyword>
<proteinExistence type="predicted"/>
<dbReference type="InterPro" id="IPR001123">
    <property type="entry name" value="LeuE-type"/>
</dbReference>
<accession>A0A1J5TSQ1</accession>
<name>A0A1J5TSQ1_9GAMM</name>
<evidence type="ECO:0000256" key="5">
    <source>
        <dbReference type="ARBA" id="ARBA00023136"/>
    </source>
</evidence>
<feature type="transmembrane region" description="Helical" evidence="6">
    <location>
        <begin position="40"/>
        <end position="61"/>
    </location>
</feature>
<comment type="caution">
    <text evidence="7">The sequence shown here is derived from an EMBL/GenBank/DDBJ whole genome shotgun (WGS) entry which is preliminary data.</text>
</comment>
<evidence type="ECO:0000313" key="7">
    <source>
        <dbReference type="EMBL" id="OIR23930.1"/>
    </source>
</evidence>
<dbReference type="Pfam" id="PF01810">
    <property type="entry name" value="LysE"/>
    <property type="match status" value="1"/>
</dbReference>
<organism evidence="7 8">
    <name type="scientific">Bathymodiolus thermophilus thioautotrophic gill symbiont</name>
    <dbReference type="NCBI Taxonomy" id="2360"/>
    <lineage>
        <taxon>Bacteria</taxon>
        <taxon>Pseudomonadati</taxon>
        <taxon>Pseudomonadota</taxon>
        <taxon>Gammaproteobacteria</taxon>
        <taxon>sulfur-oxidizing symbionts</taxon>
    </lineage>
</organism>
<gene>
    <name evidence="7" type="ORF">BGC33_08680</name>
</gene>
<evidence type="ECO:0000256" key="4">
    <source>
        <dbReference type="ARBA" id="ARBA00022989"/>
    </source>
</evidence>
<evidence type="ECO:0000256" key="6">
    <source>
        <dbReference type="SAM" id="Phobius"/>
    </source>
</evidence>
<feature type="transmembrane region" description="Helical" evidence="6">
    <location>
        <begin position="6"/>
        <end position="28"/>
    </location>
</feature>
<dbReference type="EMBL" id="MIQH01000973">
    <property type="protein sequence ID" value="OIR23930.1"/>
    <property type="molecule type" value="Genomic_DNA"/>
</dbReference>
<evidence type="ECO:0000256" key="3">
    <source>
        <dbReference type="ARBA" id="ARBA00022692"/>
    </source>
</evidence>
<dbReference type="AlphaFoldDB" id="A0A1J5TSQ1"/>
<keyword evidence="2" id="KW-1003">Cell membrane</keyword>
<sequence length="204" mass="22176">MTIFSILSLAGAMFLLAIILGLGVFITISRALASGFKNASLVVAGIVLGDLVFLLLAIYGLSTMAEILGELFVVVKYLGGVYLIWMGYKIWIERSKNINLEGVAELSWKSNFFSGLAITFGNPKVILFYLGFLPTFVNLRALSKFDALILVLVVSIVLGGVMLTYAYFGASVKRLFKDEKINRRKNCIAGGAMMTIGTVLIIKA</sequence>
<dbReference type="PANTHER" id="PTHR30086">
    <property type="entry name" value="ARGININE EXPORTER PROTEIN ARGO"/>
    <property type="match status" value="1"/>
</dbReference>
<dbReference type="GO" id="GO:0005886">
    <property type="term" value="C:plasma membrane"/>
    <property type="evidence" value="ECO:0007669"/>
    <property type="project" value="UniProtKB-SubCell"/>
</dbReference>
<dbReference type="GO" id="GO:0015171">
    <property type="term" value="F:amino acid transmembrane transporter activity"/>
    <property type="evidence" value="ECO:0007669"/>
    <property type="project" value="TreeGrafter"/>
</dbReference>
<dbReference type="Proteomes" id="UP000182798">
    <property type="component" value="Unassembled WGS sequence"/>
</dbReference>
<feature type="transmembrane region" description="Helical" evidence="6">
    <location>
        <begin position="67"/>
        <end position="91"/>
    </location>
</feature>
<dbReference type="PANTHER" id="PTHR30086:SF20">
    <property type="entry name" value="ARGININE EXPORTER PROTEIN ARGO-RELATED"/>
    <property type="match status" value="1"/>
</dbReference>
<evidence type="ECO:0000256" key="2">
    <source>
        <dbReference type="ARBA" id="ARBA00022475"/>
    </source>
</evidence>
<comment type="subcellular location">
    <subcellularLocation>
        <location evidence="1">Cell membrane</location>
        <topology evidence="1">Multi-pass membrane protein</topology>
    </subcellularLocation>
</comment>
<feature type="transmembrane region" description="Helical" evidence="6">
    <location>
        <begin position="112"/>
        <end position="133"/>
    </location>
</feature>
<dbReference type="RefSeq" id="WP_071565161.1">
    <property type="nucleotide sequence ID" value="NZ_MIQH01000973.1"/>
</dbReference>
<keyword evidence="5 6" id="KW-0472">Membrane</keyword>
<dbReference type="OrthoDB" id="9804822at2"/>
<reference evidence="8" key="1">
    <citation type="submission" date="2016-09" db="EMBL/GenBank/DDBJ databases">
        <title>Genome Sequence of Bathymodiolus thermophilus sulfur-oxidizing gill endosymbiont.</title>
        <authorList>
            <person name="Ponnudurai R."/>
            <person name="Kleiner M."/>
            <person name="Sayavedra L."/>
            <person name="Thuermer A."/>
            <person name="Felbeck H."/>
            <person name="Schlueter R."/>
            <person name="Schweder T."/>
            <person name="Markert S."/>
        </authorList>
    </citation>
    <scope>NUCLEOTIDE SEQUENCE [LARGE SCALE GENOMIC DNA]</scope>
    <source>
        <strain evidence="8">BAT/CrabSpa'14</strain>
    </source>
</reference>
<keyword evidence="4 6" id="KW-1133">Transmembrane helix</keyword>
<protein>
    <submittedName>
        <fullName evidence="7">Lysine transporter</fullName>
    </submittedName>
</protein>
<evidence type="ECO:0000256" key="1">
    <source>
        <dbReference type="ARBA" id="ARBA00004651"/>
    </source>
</evidence>